<accession>A0A8R1TNE9</accession>
<keyword evidence="2" id="KW-1185">Reference proteome</keyword>
<reference evidence="2" key="1">
    <citation type="submission" date="2013-10" db="EMBL/GenBank/DDBJ databases">
        <title>Genome sequencing of Onchocerca volvulus.</title>
        <authorList>
            <person name="Cotton J."/>
            <person name="Tsai J."/>
            <person name="Stanley E."/>
            <person name="Tracey A."/>
            <person name="Holroyd N."/>
            <person name="Lustigman S."/>
            <person name="Berriman M."/>
        </authorList>
    </citation>
    <scope>NUCLEOTIDE SEQUENCE</scope>
</reference>
<reference evidence="1" key="2">
    <citation type="submission" date="2022-06" db="UniProtKB">
        <authorList>
            <consortium name="EnsemblMetazoa"/>
        </authorList>
    </citation>
    <scope>IDENTIFICATION</scope>
</reference>
<organism evidence="1 2">
    <name type="scientific">Onchocerca volvulus</name>
    <dbReference type="NCBI Taxonomy" id="6282"/>
    <lineage>
        <taxon>Eukaryota</taxon>
        <taxon>Metazoa</taxon>
        <taxon>Ecdysozoa</taxon>
        <taxon>Nematoda</taxon>
        <taxon>Chromadorea</taxon>
        <taxon>Rhabditida</taxon>
        <taxon>Spirurina</taxon>
        <taxon>Spiruromorpha</taxon>
        <taxon>Filarioidea</taxon>
        <taxon>Onchocercidae</taxon>
        <taxon>Onchocerca</taxon>
    </lineage>
</organism>
<sequence>MYGEFQSIACSASISKRNEHFFRSSNIAAIRTSYGLIPELEKEFFDSINAIYKEKKFHLTPSPPQKLTRENE</sequence>
<dbReference type="EMBL" id="CMVM020001154">
    <property type="status" value="NOT_ANNOTATED_CDS"/>
    <property type="molecule type" value="Genomic_DNA"/>
</dbReference>
<protein>
    <submittedName>
        <fullName evidence="1">Uncharacterized protein</fullName>
    </submittedName>
</protein>
<proteinExistence type="predicted"/>
<dbReference type="Proteomes" id="UP000024404">
    <property type="component" value="Unassembled WGS sequence"/>
</dbReference>
<evidence type="ECO:0000313" key="1">
    <source>
        <dbReference type="EnsemblMetazoa" id="OVOC12990.1"/>
    </source>
</evidence>
<name>A0A8R1TNE9_ONCVO</name>
<evidence type="ECO:0000313" key="2">
    <source>
        <dbReference type="Proteomes" id="UP000024404"/>
    </source>
</evidence>
<dbReference type="AlphaFoldDB" id="A0A8R1TNE9"/>
<dbReference type="EnsemblMetazoa" id="OVOC12990.1">
    <property type="protein sequence ID" value="OVOC12990.1"/>
    <property type="gene ID" value="WBGene00249799"/>
</dbReference>